<evidence type="ECO:0000256" key="1">
    <source>
        <dbReference type="SAM" id="MobiDB-lite"/>
    </source>
</evidence>
<feature type="region of interest" description="Disordered" evidence="1">
    <location>
        <begin position="46"/>
        <end position="70"/>
    </location>
</feature>
<organism evidence="2 3">
    <name type="scientific">bacterium (Candidatus Gribaldobacteria) CG08_land_8_20_14_0_20_39_15</name>
    <dbReference type="NCBI Taxonomy" id="2014273"/>
    <lineage>
        <taxon>Bacteria</taxon>
        <taxon>Candidatus Gribaldobacteria</taxon>
    </lineage>
</organism>
<sequence>MNLIQTGYLSKGKILKKLDISKGIWLDVDKIKFKIFSFQFVNNLKKEKKNESRQESSGNCISRRKRGSFP</sequence>
<evidence type="ECO:0000313" key="3">
    <source>
        <dbReference type="Proteomes" id="UP000229784"/>
    </source>
</evidence>
<comment type="caution">
    <text evidence="2">The sequence shown here is derived from an EMBL/GenBank/DDBJ whole genome shotgun (WGS) entry which is preliminary data.</text>
</comment>
<protein>
    <submittedName>
        <fullName evidence="2">Uncharacterized protein</fullName>
    </submittedName>
</protein>
<evidence type="ECO:0000313" key="2">
    <source>
        <dbReference type="EMBL" id="PIU14284.1"/>
    </source>
</evidence>
<gene>
    <name evidence="2" type="ORF">COT20_02825</name>
</gene>
<reference evidence="3" key="1">
    <citation type="submission" date="2017-09" db="EMBL/GenBank/DDBJ databases">
        <title>Depth-based differentiation of microbial function through sediment-hosted aquifers and enrichment of novel symbionts in the deep terrestrial subsurface.</title>
        <authorList>
            <person name="Probst A.J."/>
            <person name="Ladd B."/>
            <person name="Jarett J.K."/>
            <person name="Geller-Mcgrath D.E."/>
            <person name="Sieber C.M.K."/>
            <person name="Emerson J.B."/>
            <person name="Anantharaman K."/>
            <person name="Thomas B.C."/>
            <person name="Malmstrom R."/>
            <person name="Stieglmeier M."/>
            <person name="Klingl A."/>
            <person name="Woyke T."/>
            <person name="Ryan C.M."/>
            <person name="Banfield J.F."/>
        </authorList>
    </citation>
    <scope>NUCLEOTIDE SEQUENCE [LARGE SCALE GENOMIC DNA]</scope>
</reference>
<accession>A0A2M6XTU7</accession>
<dbReference type="Proteomes" id="UP000229784">
    <property type="component" value="Unassembled WGS sequence"/>
</dbReference>
<proteinExistence type="predicted"/>
<dbReference type="AlphaFoldDB" id="A0A2M6XTU7"/>
<name>A0A2M6XTU7_9BACT</name>
<dbReference type="EMBL" id="PEXQ01000070">
    <property type="protein sequence ID" value="PIU14284.1"/>
    <property type="molecule type" value="Genomic_DNA"/>
</dbReference>